<sequence>MRSPPGTPRTRTCPPERAGNPCTLCTTTAQGSTSPASAPPPATRRRGRCRTHRSTRGLRMATSAPERRPMAGAGGGGGQGRTLATPPPGLRTAATAGGRRRRPSGWGRCTATGSRCRTCW</sequence>
<feature type="region of interest" description="Disordered" evidence="1">
    <location>
        <begin position="1"/>
        <end position="113"/>
    </location>
</feature>
<dbReference type="EMBL" id="AP008213">
    <property type="protein sequence ID" value="BAF22572.1"/>
    <property type="molecule type" value="Genomic_DNA"/>
</dbReference>
<proteinExistence type="predicted"/>
<name>Q0D3K1_ORYSJ</name>
<feature type="compositionally biased region" description="Basic residues" evidence="1">
    <location>
        <begin position="43"/>
        <end position="56"/>
    </location>
</feature>
<evidence type="ECO:0000313" key="2">
    <source>
        <dbReference type="EMBL" id="BAF22572.1"/>
    </source>
</evidence>
<protein>
    <submittedName>
        <fullName evidence="2">Os07g0682100 protein</fullName>
    </submittedName>
</protein>
<reference evidence="2 3" key="1">
    <citation type="journal article" date="2005" name="Nature">
        <title>The map-based sequence of the rice genome.</title>
        <authorList>
            <consortium name="International rice genome sequencing project (IRGSP)"/>
            <person name="Matsumoto T."/>
            <person name="Wu J."/>
            <person name="Kanamori H."/>
            <person name="Katayose Y."/>
            <person name="Fujisawa M."/>
            <person name="Namiki N."/>
            <person name="Mizuno H."/>
            <person name="Yamamoto K."/>
            <person name="Antonio B.A."/>
            <person name="Baba T."/>
            <person name="Sakata K."/>
            <person name="Nagamura Y."/>
            <person name="Aoki H."/>
            <person name="Arikawa K."/>
            <person name="Arita K."/>
            <person name="Bito T."/>
            <person name="Chiden Y."/>
            <person name="Fujitsuka N."/>
            <person name="Fukunaka R."/>
            <person name="Hamada M."/>
            <person name="Harada C."/>
            <person name="Hayashi A."/>
            <person name="Hijishita S."/>
            <person name="Honda M."/>
            <person name="Hosokawa S."/>
            <person name="Ichikawa Y."/>
            <person name="Idonuma A."/>
            <person name="Iijima M."/>
            <person name="Ikeda M."/>
            <person name="Ikeno M."/>
            <person name="Ito K."/>
            <person name="Ito S."/>
            <person name="Ito T."/>
            <person name="Ito Y."/>
            <person name="Ito Y."/>
            <person name="Iwabuchi A."/>
            <person name="Kamiya K."/>
            <person name="Karasawa W."/>
            <person name="Kurita K."/>
            <person name="Katagiri S."/>
            <person name="Kikuta A."/>
            <person name="Kobayashi H."/>
            <person name="Kobayashi N."/>
            <person name="Machita K."/>
            <person name="Maehara T."/>
            <person name="Masukawa M."/>
            <person name="Mizubayashi T."/>
            <person name="Mukai Y."/>
            <person name="Nagasaki H."/>
            <person name="Nagata Y."/>
            <person name="Naito S."/>
            <person name="Nakashima M."/>
            <person name="Nakama Y."/>
            <person name="Nakamichi Y."/>
            <person name="Nakamura M."/>
            <person name="Meguro A."/>
            <person name="Negishi M."/>
            <person name="Ohta I."/>
            <person name="Ohta T."/>
            <person name="Okamoto M."/>
            <person name="Ono N."/>
            <person name="Saji S."/>
            <person name="Sakaguchi M."/>
            <person name="Sakai K."/>
            <person name="Shibata M."/>
            <person name="Shimokawa T."/>
            <person name="Song J."/>
            <person name="Takazaki Y."/>
            <person name="Terasawa K."/>
            <person name="Tsugane M."/>
            <person name="Tsuji K."/>
            <person name="Ueda S."/>
            <person name="Waki K."/>
            <person name="Yamagata H."/>
            <person name="Yamamoto M."/>
            <person name="Yamamoto S."/>
            <person name="Yamane H."/>
            <person name="Yoshiki S."/>
            <person name="Yoshihara R."/>
            <person name="Yukawa K."/>
            <person name="Zhong H."/>
            <person name="Yano M."/>
            <person name="Yuan Q."/>
            <person name="Ouyang S."/>
            <person name="Liu J."/>
            <person name="Jones K.M."/>
            <person name="Gansberger K."/>
            <person name="Moffat K."/>
            <person name="Hill J."/>
            <person name="Bera J."/>
            <person name="Fadrosh D."/>
            <person name="Jin S."/>
            <person name="Johri S."/>
            <person name="Kim M."/>
            <person name="Overton L."/>
            <person name="Reardon M."/>
            <person name="Tsitrin T."/>
            <person name="Vuong H."/>
            <person name="Weaver B."/>
            <person name="Ciecko A."/>
            <person name="Tallon L."/>
            <person name="Jackson J."/>
            <person name="Pai G."/>
            <person name="Aken S.V."/>
            <person name="Utterback T."/>
            <person name="Reidmuller S."/>
            <person name="Feldblyum T."/>
            <person name="Hsiao J."/>
            <person name="Zismann V."/>
            <person name="Iobst S."/>
            <person name="de Vazeille A.R."/>
            <person name="Buell C.R."/>
            <person name="Ying K."/>
            <person name="Li Y."/>
            <person name="Lu T."/>
            <person name="Huang Y."/>
            <person name="Zhao Q."/>
            <person name="Feng Q."/>
            <person name="Zhang L."/>
            <person name="Zhu J."/>
            <person name="Weng Q."/>
            <person name="Mu J."/>
            <person name="Lu Y."/>
            <person name="Fan D."/>
            <person name="Liu Y."/>
            <person name="Guan J."/>
            <person name="Zhang Y."/>
            <person name="Yu S."/>
            <person name="Liu X."/>
            <person name="Zhang Y."/>
            <person name="Hong G."/>
            <person name="Han B."/>
            <person name="Choisne N."/>
            <person name="Demange N."/>
            <person name="Orjeda G."/>
            <person name="Samain S."/>
            <person name="Cattolico L."/>
            <person name="Pelletier E."/>
            <person name="Couloux A."/>
            <person name="Segurens B."/>
            <person name="Wincker P."/>
            <person name="D'Hont A."/>
            <person name="Scarpelli C."/>
            <person name="Weissenbach J."/>
            <person name="Salanoubat M."/>
            <person name="Quetier F."/>
            <person name="Yu Y."/>
            <person name="Kim H.R."/>
            <person name="Rambo T."/>
            <person name="Currie J."/>
            <person name="Collura K."/>
            <person name="Luo M."/>
            <person name="Yang T."/>
            <person name="Ammiraju J.S.S."/>
            <person name="Engler F."/>
            <person name="Soderlund C."/>
            <person name="Wing R.A."/>
            <person name="Palmer L.E."/>
            <person name="de la Bastide M."/>
            <person name="Spiegel L."/>
            <person name="Nascimento L."/>
            <person name="Zutavern T."/>
            <person name="O'Shaughnessy A."/>
            <person name="Dike S."/>
            <person name="Dedhia N."/>
            <person name="Preston R."/>
            <person name="Balija V."/>
            <person name="McCombie W.R."/>
            <person name="Chow T."/>
            <person name="Chen H."/>
            <person name="Chung M."/>
            <person name="Chen C."/>
            <person name="Shaw J."/>
            <person name="Wu H."/>
            <person name="Hsiao K."/>
            <person name="Chao Y."/>
            <person name="Chu M."/>
            <person name="Cheng C."/>
            <person name="Hour A."/>
            <person name="Lee P."/>
            <person name="Lin S."/>
            <person name="Lin Y."/>
            <person name="Liou J."/>
            <person name="Liu S."/>
            <person name="Hsing Y."/>
            <person name="Raghuvanshi S."/>
            <person name="Mohanty A."/>
            <person name="Bharti A.K."/>
            <person name="Gaur A."/>
            <person name="Gupta V."/>
            <person name="Kumar D."/>
            <person name="Ravi V."/>
            <person name="Vij S."/>
            <person name="Kapur A."/>
            <person name="Khurana P."/>
            <person name="Khurana P."/>
            <person name="Khurana J.P."/>
            <person name="Tyagi A.K."/>
            <person name="Gaikwad K."/>
            <person name="Singh A."/>
            <person name="Dalal V."/>
            <person name="Srivastava S."/>
            <person name="Dixit A."/>
            <person name="Pal A.K."/>
            <person name="Ghazi I.A."/>
            <person name="Yadav M."/>
            <person name="Pandit A."/>
            <person name="Bhargava A."/>
            <person name="Sureshbabu K."/>
            <person name="Batra K."/>
            <person name="Sharma T.R."/>
            <person name="Mohapatra T."/>
            <person name="Singh N.K."/>
            <person name="Messing J."/>
            <person name="Nelson A.B."/>
            <person name="Fuks G."/>
            <person name="Kavchok S."/>
            <person name="Keizer G."/>
            <person name="Linton E."/>
            <person name="Llaca V."/>
            <person name="Song R."/>
            <person name="Tanyolac B."/>
            <person name="Young S."/>
            <person name="Ho-Il K."/>
            <person name="Hahn J.H."/>
            <person name="Sangsakoo G."/>
            <person name="Vanavichit A."/>
            <person name="de Mattos Luiz.A.T."/>
            <person name="Zimmer P.D."/>
            <person name="Malone G."/>
            <person name="Dellagostin O."/>
            <person name="de Oliveira A.C."/>
            <person name="Bevan M."/>
            <person name="Bancroft I."/>
            <person name="Minx P."/>
            <person name="Cordum H."/>
            <person name="Wilson R."/>
            <person name="Cheng Z."/>
            <person name="Jin W."/>
            <person name="Jiang J."/>
            <person name="Leong S.A."/>
            <person name="Iwama H."/>
            <person name="Gojobori T."/>
            <person name="Itoh T."/>
            <person name="Niimura Y."/>
            <person name="Fujii Y."/>
            <person name="Habara T."/>
            <person name="Sakai H."/>
            <person name="Sato Y."/>
            <person name="Wilson G."/>
            <person name="Kumar K."/>
            <person name="McCouch S."/>
            <person name="Juretic N."/>
            <person name="Hoen D."/>
            <person name="Wright S."/>
            <person name="Bruskiewich R."/>
            <person name="Bureau T."/>
            <person name="Miyao A."/>
            <person name="Hirochika H."/>
            <person name="Nishikawa T."/>
            <person name="Kadowaki K."/>
            <person name="Sugiura M."/>
            <person name="Burr B."/>
            <person name="Sasaki T."/>
        </authorList>
    </citation>
    <scope>NUCLEOTIDE SEQUENCE [LARGE SCALE GENOMIC DNA]</scope>
    <source>
        <strain evidence="3">cv. Nipponbare</strain>
    </source>
</reference>
<dbReference type="AlphaFoldDB" id="Q0D3K1"/>
<reference evidence="3" key="2">
    <citation type="journal article" date="2008" name="Nucleic Acids Res.">
        <title>The rice annotation project database (RAP-DB): 2008 update.</title>
        <authorList>
            <consortium name="The rice annotation project (RAP)"/>
        </authorList>
    </citation>
    <scope>GENOME REANNOTATION</scope>
    <source>
        <strain evidence="3">cv. Nipponbare</strain>
    </source>
</reference>
<evidence type="ECO:0000313" key="3">
    <source>
        <dbReference type="Proteomes" id="UP000000763"/>
    </source>
</evidence>
<dbReference type="Proteomes" id="UP000000763">
    <property type="component" value="Chromosome 7"/>
</dbReference>
<feature type="compositionally biased region" description="Low complexity" evidence="1">
    <location>
        <begin position="26"/>
        <end position="36"/>
    </location>
</feature>
<gene>
    <name evidence="2" type="ordered locus">Os07g0682100</name>
</gene>
<evidence type="ECO:0000256" key="1">
    <source>
        <dbReference type="SAM" id="MobiDB-lite"/>
    </source>
</evidence>
<feature type="compositionally biased region" description="Low complexity" evidence="1">
    <location>
        <begin position="1"/>
        <end position="15"/>
    </location>
</feature>
<accession>Q0D3K1</accession>
<dbReference type="KEGG" id="dosa:Os07g0682100"/>
<organism evidence="2 3">
    <name type="scientific">Oryza sativa subsp. japonica</name>
    <name type="common">Rice</name>
    <dbReference type="NCBI Taxonomy" id="39947"/>
    <lineage>
        <taxon>Eukaryota</taxon>
        <taxon>Viridiplantae</taxon>
        <taxon>Streptophyta</taxon>
        <taxon>Embryophyta</taxon>
        <taxon>Tracheophyta</taxon>
        <taxon>Spermatophyta</taxon>
        <taxon>Magnoliopsida</taxon>
        <taxon>Liliopsida</taxon>
        <taxon>Poales</taxon>
        <taxon>Poaceae</taxon>
        <taxon>BOP clade</taxon>
        <taxon>Oryzoideae</taxon>
        <taxon>Oryzeae</taxon>
        <taxon>Oryzinae</taxon>
        <taxon>Oryza</taxon>
        <taxon>Oryza sativa</taxon>
    </lineage>
</organism>